<keyword evidence="1" id="KW-0812">Transmembrane</keyword>
<dbReference type="EMBL" id="CP058559">
    <property type="protein sequence ID" value="QNO14167.1"/>
    <property type="molecule type" value="Genomic_DNA"/>
</dbReference>
<protein>
    <submittedName>
        <fullName evidence="2">Uncharacterized protein</fullName>
    </submittedName>
</protein>
<keyword evidence="3" id="KW-1185">Reference proteome</keyword>
<feature type="transmembrane region" description="Helical" evidence="1">
    <location>
        <begin position="45"/>
        <end position="68"/>
    </location>
</feature>
<evidence type="ECO:0000256" key="1">
    <source>
        <dbReference type="SAM" id="Phobius"/>
    </source>
</evidence>
<dbReference type="RefSeq" id="WP_213167821.1">
    <property type="nucleotide sequence ID" value="NZ_CP058559.1"/>
</dbReference>
<gene>
    <name evidence="2" type="ORF">HYG86_04965</name>
</gene>
<dbReference type="KEGG" id="acae:HYG86_04965"/>
<reference evidence="2 3" key="1">
    <citation type="submission" date="2020-07" db="EMBL/GenBank/DDBJ databases">
        <title>Alkalicella. sp. LB2 genome.</title>
        <authorList>
            <person name="Postec A."/>
            <person name="Quemeneur M."/>
        </authorList>
    </citation>
    <scope>NUCLEOTIDE SEQUENCE [LARGE SCALE GENOMIC DNA]</scope>
    <source>
        <strain evidence="2 3">LB2</strain>
    </source>
</reference>
<proteinExistence type="predicted"/>
<feature type="transmembrane region" description="Helical" evidence="1">
    <location>
        <begin position="7"/>
        <end position="33"/>
    </location>
</feature>
<sequence length="260" mass="29571">MTISKTIILTLFKIIGAIIYAVVLALGTLFLYFTTQTLLFARGDYLLFISSQLNMIPVTMILNLFVFASMKLKEKLFNNKNDLANEITEDQDDDEVVENDLFYTTLVKIFSKLEKLDSIFKSIYRAIRICYIPILVIAIYIGITSYTVVYDDTIKISSPLNPTGAVYNYDEIDSRSVGVSKIRGDYYPYYEIKVGNKTVDLFGNSVSEGGDMNMEEVLLNIDTYLKELGVPKAIDKSNFDKFAKGLNEGYIKKVEKLFNR</sequence>
<feature type="transmembrane region" description="Helical" evidence="1">
    <location>
        <begin position="129"/>
        <end position="149"/>
    </location>
</feature>
<dbReference type="AlphaFoldDB" id="A0A7G9W655"/>
<accession>A0A7G9W655</accession>
<keyword evidence="1" id="KW-0472">Membrane</keyword>
<organism evidence="2 3">
    <name type="scientific">Alkalicella caledoniensis</name>
    <dbReference type="NCBI Taxonomy" id="2731377"/>
    <lineage>
        <taxon>Bacteria</taxon>
        <taxon>Bacillati</taxon>
        <taxon>Bacillota</taxon>
        <taxon>Clostridia</taxon>
        <taxon>Eubacteriales</taxon>
        <taxon>Proteinivoracaceae</taxon>
        <taxon>Alkalicella</taxon>
    </lineage>
</organism>
<evidence type="ECO:0000313" key="3">
    <source>
        <dbReference type="Proteomes" id="UP000516160"/>
    </source>
</evidence>
<name>A0A7G9W655_ALKCA</name>
<dbReference type="Proteomes" id="UP000516160">
    <property type="component" value="Chromosome"/>
</dbReference>
<evidence type="ECO:0000313" key="2">
    <source>
        <dbReference type="EMBL" id="QNO14167.1"/>
    </source>
</evidence>
<keyword evidence="1" id="KW-1133">Transmembrane helix</keyword>